<dbReference type="NCBIfam" id="NF041373">
    <property type="entry name" value="HGG_STG"/>
    <property type="match status" value="1"/>
</dbReference>
<reference evidence="3" key="1">
    <citation type="submission" date="2016-08" db="EMBL/GenBank/DDBJ databases">
        <authorList>
            <person name="Varghese N."/>
            <person name="Submissions Spin"/>
        </authorList>
    </citation>
    <scope>NUCLEOTIDE SEQUENCE [LARGE SCALE GENOMIC DNA]</scope>
    <source>
        <strain evidence="3">ERR11</strain>
    </source>
</reference>
<name>A0A1C3XL70_9BRAD</name>
<feature type="region of interest" description="Disordered" evidence="1">
    <location>
        <begin position="1"/>
        <end position="25"/>
    </location>
</feature>
<evidence type="ECO:0000256" key="1">
    <source>
        <dbReference type="SAM" id="MobiDB-lite"/>
    </source>
</evidence>
<dbReference type="Proteomes" id="UP000199184">
    <property type="component" value="Unassembled WGS sequence"/>
</dbReference>
<evidence type="ECO:0000313" key="3">
    <source>
        <dbReference type="Proteomes" id="UP000199184"/>
    </source>
</evidence>
<protein>
    <submittedName>
        <fullName evidence="2">Glucans biosynthesis protein</fullName>
    </submittedName>
</protein>
<dbReference type="AlphaFoldDB" id="A0A1C3XL70"/>
<evidence type="ECO:0000313" key="2">
    <source>
        <dbReference type="EMBL" id="SCB52796.1"/>
    </source>
</evidence>
<gene>
    <name evidence="2" type="ORF">GA0061098_101825</name>
</gene>
<proteinExistence type="predicted"/>
<dbReference type="EMBL" id="FMAI01000018">
    <property type="protein sequence ID" value="SCB52796.1"/>
    <property type="molecule type" value="Genomic_DNA"/>
</dbReference>
<dbReference type="RefSeq" id="WP_091964620.1">
    <property type="nucleotide sequence ID" value="NZ_FMAI01000018.1"/>
</dbReference>
<accession>A0A1C3XL70</accession>
<organism evidence="2 3">
    <name type="scientific">Bradyrhizobium shewense</name>
    <dbReference type="NCBI Taxonomy" id="1761772"/>
    <lineage>
        <taxon>Bacteria</taxon>
        <taxon>Pseudomonadati</taxon>
        <taxon>Pseudomonadota</taxon>
        <taxon>Alphaproteobacteria</taxon>
        <taxon>Hyphomicrobiales</taxon>
        <taxon>Nitrobacteraceae</taxon>
        <taxon>Bradyrhizobium</taxon>
    </lineage>
</organism>
<dbReference type="InterPro" id="IPR047675">
    <property type="entry name" value="Putative_zinc-bd"/>
</dbReference>
<keyword evidence="3" id="KW-1185">Reference proteome</keyword>
<sequence>MSAGHLRNTRAMAASPRCGAGTRGGLACRAPAVRGKLRCRMHGGAPGSGAPWGNRNAHKLGVFTQERIAERRAIRQLLDEAGKLLGEMASDDPRDQTA</sequence>